<accession>A0AAP0WTN8</accession>
<evidence type="ECO:0000256" key="13">
    <source>
        <dbReference type="SAM" id="SignalP"/>
    </source>
</evidence>
<dbReference type="Pfam" id="PF08263">
    <property type="entry name" value="LRRNT_2"/>
    <property type="match status" value="1"/>
</dbReference>
<dbReference type="FunFam" id="3.80.10.10:FF:000111">
    <property type="entry name" value="LRR receptor-like serine/threonine-protein kinase ERECTA"/>
    <property type="match status" value="1"/>
</dbReference>
<keyword evidence="8 12" id="KW-1133">Transmembrane helix</keyword>
<evidence type="ECO:0000256" key="2">
    <source>
        <dbReference type="ARBA" id="ARBA00009592"/>
    </source>
</evidence>
<dbReference type="InterPro" id="IPR001611">
    <property type="entry name" value="Leu-rich_rpt"/>
</dbReference>
<evidence type="ECO:0000256" key="6">
    <source>
        <dbReference type="ARBA" id="ARBA00022729"/>
    </source>
</evidence>
<keyword evidence="11" id="KW-0325">Glycoprotein</keyword>
<comment type="similarity">
    <text evidence="2">Belongs to the RLP family.</text>
</comment>
<dbReference type="SMART" id="SM00369">
    <property type="entry name" value="LRR_TYP"/>
    <property type="match status" value="8"/>
</dbReference>
<evidence type="ECO:0000256" key="11">
    <source>
        <dbReference type="ARBA" id="ARBA00023180"/>
    </source>
</evidence>
<name>A0AAP0WTN8_LIQFO</name>
<keyword evidence="9 12" id="KW-0472">Membrane</keyword>
<evidence type="ECO:0000256" key="5">
    <source>
        <dbReference type="ARBA" id="ARBA00022692"/>
    </source>
</evidence>
<proteinExistence type="inferred from homology"/>
<dbReference type="FunFam" id="3.80.10.10:FF:001347">
    <property type="entry name" value="LRR receptor-like serine/threonine-protein kinase GSO2"/>
    <property type="match status" value="1"/>
</dbReference>
<evidence type="ECO:0000259" key="15">
    <source>
        <dbReference type="Pfam" id="PF23598"/>
    </source>
</evidence>
<evidence type="ECO:0000313" key="17">
    <source>
        <dbReference type="Proteomes" id="UP001415857"/>
    </source>
</evidence>
<feature type="domain" description="Leucine-rich repeat-containing N-terminal plant-type" evidence="14">
    <location>
        <begin position="45"/>
        <end position="85"/>
    </location>
</feature>
<keyword evidence="7" id="KW-0677">Repeat</keyword>
<keyword evidence="5 12" id="KW-0812">Transmembrane</keyword>
<evidence type="ECO:0000259" key="14">
    <source>
        <dbReference type="Pfam" id="PF08263"/>
    </source>
</evidence>
<evidence type="ECO:0000256" key="4">
    <source>
        <dbReference type="ARBA" id="ARBA00022614"/>
    </source>
</evidence>
<dbReference type="InterPro" id="IPR032675">
    <property type="entry name" value="LRR_dom_sf"/>
</dbReference>
<keyword evidence="4" id="KW-0433">Leucine-rich repeat</keyword>
<dbReference type="Pfam" id="PF23598">
    <property type="entry name" value="LRR_14"/>
    <property type="match status" value="1"/>
</dbReference>
<dbReference type="AlphaFoldDB" id="A0AAP0WTN8"/>
<gene>
    <name evidence="16" type="ORF">L1049_012787</name>
</gene>
<evidence type="ECO:0000256" key="8">
    <source>
        <dbReference type="ARBA" id="ARBA00022989"/>
    </source>
</evidence>
<dbReference type="InterPro" id="IPR003591">
    <property type="entry name" value="Leu-rich_rpt_typical-subtyp"/>
</dbReference>
<dbReference type="SUPFAM" id="SSF52058">
    <property type="entry name" value="L domain-like"/>
    <property type="match status" value="3"/>
</dbReference>
<sequence>MVMMMIMDEKSLHLLHLFVMLLLCMKPALGFNSGIEDADIRCIEKEREALVMIKQGLTDNYGHLSSWGNEDAKRDCCKWRGIKCSNQTGHVIMLDLHGPSSWDNFSTEPLRGNISPSMLELQHLIYLDLSYNDFGWNFIPMFIGHLTKLRYLDLSCANFTGTVPIQLGNLTSLQYLNLRSCNFFLNVENLEWLSHLSSLRHLDMTLLNLSKPVDWFQTINRLPSLSELRLRGCELSDVVPPSLSFVNSSTHLAILDLAANYLSSSIYNWLFNFSSSLVEVDLSYNHLQGLIPDVFQNMKSLAHLSLIDNQLEGGIPKFFGNMCTLQTLDLSWNNLTEKLPLFVQNLYGCTENSLETLRLDRNQLTGSLPAMTKFSSLRELRIGENRLTGFLNKNFGLSTLVLLYLQENGIRGSLPDLTGMSSLRWLYLARNQLNGTLTETVGQLSKLEILDISSNSLEGIISEAHLLKLSRLKYLGLSFNSLSLNLSSHWVPPFQLDIIRLDACTLGPHFPKWLQTQKNFSEIDISSSRISDSIPRWFWDLSHRIESLNLSYNQINGSLPNLSLKFSGFPALDLSSNHFDGPLPLFPSTLMSLDLSNNMFSGSISSLSSITGGALTYIDLSNNLLSGGLPDCWMNFPQLVVLNLENNNLSGEIPSSIGSLHEIQTLHLSKNSFFGELPSSLKNCGLLKVLDVGENKFSGIIPEWIGESLSRLIILILRLNEFYGSIPGHLCSLTYIQILDLSQNNISGTIPWCLNNFTALSQKRSLSATISHFYYSSRGGEGLYEIEYVDNALVVSKRLKLEYRSNLGLVKGIDFSTNKLSGEIPEEIASLIELFALNLSRNYLTGQITPKFGQLKSLESLDLSQNRLFGEIPASFSTLNFLSVLDLSNNNLSGRIPTGTQLQSFNASAYMGNLDLCGLPLPHKCQGDETAQDPHATGGSEDSNIQENVEGFVTPGFYVSIGLGFTLGFWGVCGTLMLNSSWRFAYFHFLNDMRVRLYVKIATNMAKLQR</sequence>
<comment type="subcellular location">
    <subcellularLocation>
        <location evidence="1">Cell membrane</location>
        <topology evidence="1">Single-pass type I membrane protein</topology>
    </subcellularLocation>
</comment>
<feature type="domain" description="Disease resistance R13L4/SHOC-2-like LRR" evidence="15">
    <location>
        <begin position="118"/>
        <end position="309"/>
    </location>
</feature>
<keyword evidence="10" id="KW-0675">Receptor</keyword>
<dbReference type="PRINTS" id="PR00019">
    <property type="entry name" value="LEURICHRPT"/>
</dbReference>
<comment type="caution">
    <text evidence="16">The sequence shown here is derived from an EMBL/GenBank/DDBJ whole genome shotgun (WGS) entry which is preliminary data.</text>
</comment>
<evidence type="ECO:0000256" key="12">
    <source>
        <dbReference type="SAM" id="Phobius"/>
    </source>
</evidence>
<feature type="chain" id="PRO_5042921963" evidence="13">
    <location>
        <begin position="31"/>
        <end position="1010"/>
    </location>
</feature>
<keyword evidence="3" id="KW-1003">Cell membrane</keyword>
<protein>
    <submittedName>
        <fullName evidence="16">Uncharacterized protein</fullName>
    </submittedName>
</protein>
<keyword evidence="6 13" id="KW-0732">Signal</keyword>
<dbReference type="GO" id="GO:0005886">
    <property type="term" value="C:plasma membrane"/>
    <property type="evidence" value="ECO:0007669"/>
    <property type="project" value="UniProtKB-SubCell"/>
</dbReference>
<dbReference type="InterPro" id="IPR046956">
    <property type="entry name" value="RLP23-like"/>
</dbReference>
<dbReference type="InterPro" id="IPR013210">
    <property type="entry name" value="LRR_N_plant-typ"/>
</dbReference>
<dbReference type="PROSITE" id="PS51450">
    <property type="entry name" value="LRR"/>
    <property type="match status" value="1"/>
</dbReference>
<evidence type="ECO:0000256" key="3">
    <source>
        <dbReference type="ARBA" id="ARBA00022475"/>
    </source>
</evidence>
<dbReference type="Pfam" id="PF00560">
    <property type="entry name" value="LRR_1"/>
    <property type="match status" value="8"/>
</dbReference>
<evidence type="ECO:0000256" key="9">
    <source>
        <dbReference type="ARBA" id="ARBA00023136"/>
    </source>
</evidence>
<reference evidence="16 17" key="1">
    <citation type="journal article" date="2024" name="Plant J.">
        <title>Genome sequences and population genomics reveal climatic adaptation and genomic divergence between two closely related sweetgum species.</title>
        <authorList>
            <person name="Xu W.Q."/>
            <person name="Ren C.Q."/>
            <person name="Zhang X.Y."/>
            <person name="Comes H.P."/>
            <person name="Liu X.H."/>
            <person name="Li Y.G."/>
            <person name="Kettle C.J."/>
            <person name="Jalonen R."/>
            <person name="Gaisberger H."/>
            <person name="Ma Y.Z."/>
            <person name="Qiu Y.X."/>
        </authorList>
    </citation>
    <scope>NUCLEOTIDE SEQUENCE [LARGE SCALE GENOMIC DNA]</scope>
    <source>
        <strain evidence="16">Hangzhou</strain>
    </source>
</reference>
<evidence type="ECO:0000256" key="1">
    <source>
        <dbReference type="ARBA" id="ARBA00004251"/>
    </source>
</evidence>
<dbReference type="Proteomes" id="UP001415857">
    <property type="component" value="Unassembled WGS sequence"/>
</dbReference>
<dbReference type="PANTHER" id="PTHR48063">
    <property type="entry name" value="LRR RECEPTOR-LIKE KINASE"/>
    <property type="match status" value="1"/>
</dbReference>
<evidence type="ECO:0000313" key="16">
    <source>
        <dbReference type="EMBL" id="KAK9279112.1"/>
    </source>
</evidence>
<keyword evidence="17" id="KW-1185">Reference proteome</keyword>
<evidence type="ECO:0000256" key="10">
    <source>
        <dbReference type="ARBA" id="ARBA00023170"/>
    </source>
</evidence>
<feature type="signal peptide" evidence="13">
    <location>
        <begin position="1"/>
        <end position="30"/>
    </location>
</feature>
<evidence type="ECO:0000256" key="7">
    <source>
        <dbReference type="ARBA" id="ARBA00022737"/>
    </source>
</evidence>
<dbReference type="InterPro" id="IPR055414">
    <property type="entry name" value="LRR_R13L4/SHOC2-like"/>
</dbReference>
<dbReference type="EMBL" id="JBBPBK010000008">
    <property type="protein sequence ID" value="KAK9279112.1"/>
    <property type="molecule type" value="Genomic_DNA"/>
</dbReference>
<dbReference type="PANTHER" id="PTHR48063:SF101">
    <property type="entry name" value="LRR RECEPTOR-LIKE SERINE_THREONINE-PROTEIN KINASE FLS2"/>
    <property type="match status" value="1"/>
</dbReference>
<dbReference type="Pfam" id="PF13855">
    <property type="entry name" value="LRR_8"/>
    <property type="match status" value="1"/>
</dbReference>
<dbReference type="FunFam" id="3.80.10.10:FF:001488">
    <property type="entry name" value="Receptor-like protein EIX1"/>
    <property type="match status" value="1"/>
</dbReference>
<organism evidence="16 17">
    <name type="scientific">Liquidambar formosana</name>
    <name type="common">Formosan gum</name>
    <dbReference type="NCBI Taxonomy" id="63359"/>
    <lineage>
        <taxon>Eukaryota</taxon>
        <taxon>Viridiplantae</taxon>
        <taxon>Streptophyta</taxon>
        <taxon>Embryophyta</taxon>
        <taxon>Tracheophyta</taxon>
        <taxon>Spermatophyta</taxon>
        <taxon>Magnoliopsida</taxon>
        <taxon>eudicotyledons</taxon>
        <taxon>Gunneridae</taxon>
        <taxon>Pentapetalae</taxon>
        <taxon>Saxifragales</taxon>
        <taxon>Altingiaceae</taxon>
        <taxon>Liquidambar</taxon>
    </lineage>
</organism>
<dbReference type="FunFam" id="3.80.10.10:FF:000095">
    <property type="entry name" value="LRR receptor-like serine/threonine-protein kinase GSO1"/>
    <property type="match status" value="1"/>
</dbReference>
<feature type="transmembrane region" description="Helical" evidence="12">
    <location>
        <begin position="957"/>
        <end position="978"/>
    </location>
</feature>
<dbReference type="Gene3D" id="3.80.10.10">
    <property type="entry name" value="Ribonuclease Inhibitor"/>
    <property type="match status" value="3"/>
</dbReference>